<dbReference type="PANTHER" id="PTHR47481:SF22">
    <property type="entry name" value="RETROTRANSPOSON GAG DOMAIN-CONTAINING PROTEIN"/>
    <property type="match status" value="1"/>
</dbReference>
<keyword evidence="1" id="KW-0862">Zinc</keyword>
<dbReference type="Proteomes" id="UP001227230">
    <property type="component" value="Chromosome 10"/>
</dbReference>
<dbReference type="InterPro" id="IPR001878">
    <property type="entry name" value="Znf_CCHC"/>
</dbReference>
<evidence type="ECO:0000259" key="3">
    <source>
        <dbReference type="PROSITE" id="PS50158"/>
    </source>
</evidence>
<keyword evidence="1" id="KW-0863">Zinc-finger</keyword>
<feature type="compositionally biased region" description="Polar residues" evidence="2">
    <location>
        <begin position="203"/>
        <end position="223"/>
    </location>
</feature>
<protein>
    <recommendedName>
        <fullName evidence="3">CCHC-type domain-containing protein</fullName>
    </recommendedName>
</protein>
<proteinExistence type="predicted"/>
<feature type="compositionally biased region" description="Pro residues" evidence="2">
    <location>
        <begin position="241"/>
        <end position="256"/>
    </location>
</feature>
<dbReference type="Pfam" id="PF14223">
    <property type="entry name" value="Retrotran_gag_2"/>
    <property type="match status" value="1"/>
</dbReference>
<evidence type="ECO:0000313" key="5">
    <source>
        <dbReference type="Proteomes" id="UP001227230"/>
    </source>
</evidence>
<dbReference type="PANTHER" id="PTHR47481">
    <property type="match status" value="1"/>
</dbReference>
<evidence type="ECO:0000256" key="2">
    <source>
        <dbReference type="SAM" id="MobiDB-lite"/>
    </source>
</evidence>
<sequence>MSKQVWTTLQTRFSSQSCSHISHLKRQLQTLTQSTKSCSEYLENAKNLADQLAAAGKPIDDQDLISFLLGGLQSSYTPFVTSFNFVSHDTDFTFEEFQAELLGYENLLDVNQSVPGTDSNHFAFSANKSKAPTYVKKKGPPLNPTKMQNVGSSNYQPHQQTISTSPQHSNYHPVCQICGKFGHTAIDCFHHFDYSYQAKELAENTTSRRTNPTAVVPSQNDHSSPLVEMPILVASNSTQQSPPPTSNDYSPPPPPILNFENSIDPEIVIPPISNPIIPPTIQLSSLPSLKFKHVPK</sequence>
<evidence type="ECO:0000256" key="1">
    <source>
        <dbReference type="PROSITE-ProRule" id="PRU00047"/>
    </source>
</evidence>
<dbReference type="PROSITE" id="PS50158">
    <property type="entry name" value="ZF_CCHC"/>
    <property type="match status" value="1"/>
</dbReference>
<gene>
    <name evidence="4" type="ORF">VitviT2T_016040</name>
</gene>
<dbReference type="EMBL" id="CP126657">
    <property type="protein sequence ID" value="WJZ97436.1"/>
    <property type="molecule type" value="Genomic_DNA"/>
</dbReference>
<organism evidence="4 5">
    <name type="scientific">Vitis vinifera</name>
    <name type="common">Grape</name>
    <dbReference type="NCBI Taxonomy" id="29760"/>
    <lineage>
        <taxon>Eukaryota</taxon>
        <taxon>Viridiplantae</taxon>
        <taxon>Streptophyta</taxon>
        <taxon>Embryophyta</taxon>
        <taxon>Tracheophyta</taxon>
        <taxon>Spermatophyta</taxon>
        <taxon>Magnoliopsida</taxon>
        <taxon>eudicotyledons</taxon>
        <taxon>Gunneridae</taxon>
        <taxon>Pentapetalae</taxon>
        <taxon>rosids</taxon>
        <taxon>Vitales</taxon>
        <taxon>Vitaceae</taxon>
        <taxon>Viteae</taxon>
        <taxon>Vitis</taxon>
    </lineage>
</organism>
<keyword evidence="5" id="KW-1185">Reference proteome</keyword>
<accession>A0ABY9CSC2</accession>
<reference evidence="4 5" key="1">
    <citation type="journal article" date="2023" name="Hortic Res">
        <title>The complete reference genome for grapevine (Vitis vinifera L.) genetics and breeding.</title>
        <authorList>
            <person name="Shi X."/>
            <person name="Cao S."/>
            <person name="Wang X."/>
            <person name="Huang S."/>
            <person name="Wang Y."/>
            <person name="Liu Z."/>
            <person name="Liu W."/>
            <person name="Leng X."/>
            <person name="Peng Y."/>
            <person name="Wang N."/>
            <person name="Wang Y."/>
            <person name="Ma Z."/>
            <person name="Xu X."/>
            <person name="Zhang F."/>
            <person name="Xue H."/>
            <person name="Zhong H."/>
            <person name="Wang Y."/>
            <person name="Zhang K."/>
            <person name="Velt A."/>
            <person name="Avia K."/>
            <person name="Holtgrawe D."/>
            <person name="Grimplet J."/>
            <person name="Matus J.T."/>
            <person name="Ware D."/>
            <person name="Wu X."/>
            <person name="Wang H."/>
            <person name="Liu C."/>
            <person name="Fang Y."/>
            <person name="Rustenholz C."/>
            <person name="Cheng Z."/>
            <person name="Xiao H."/>
            <person name="Zhou Y."/>
        </authorList>
    </citation>
    <scope>NUCLEOTIDE SEQUENCE [LARGE SCALE GENOMIC DNA]</scope>
    <source>
        <strain evidence="5">cv. Pinot noir / PN40024</strain>
        <tissue evidence="4">Leaf</tissue>
    </source>
</reference>
<evidence type="ECO:0000313" key="4">
    <source>
        <dbReference type="EMBL" id="WJZ97436.1"/>
    </source>
</evidence>
<feature type="region of interest" description="Disordered" evidence="2">
    <location>
        <begin position="203"/>
        <end position="261"/>
    </location>
</feature>
<name>A0ABY9CSC2_VITVI</name>
<keyword evidence="1" id="KW-0479">Metal-binding</keyword>
<feature type="domain" description="CCHC-type" evidence="3">
    <location>
        <begin position="175"/>
        <end position="188"/>
    </location>
</feature>